<evidence type="ECO:0000256" key="1">
    <source>
        <dbReference type="ARBA" id="ARBA00004196"/>
    </source>
</evidence>
<reference evidence="6" key="1">
    <citation type="journal article" date="2019" name="Int. J. Syst. Evol. Microbiol.">
        <title>The Global Catalogue of Microorganisms (GCM) 10K type strain sequencing project: providing services to taxonomists for standard genome sequencing and annotation.</title>
        <authorList>
            <consortium name="The Broad Institute Genomics Platform"/>
            <consortium name="The Broad Institute Genome Sequencing Center for Infectious Disease"/>
            <person name="Wu L."/>
            <person name="Ma J."/>
        </authorList>
    </citation>
    <scope>NUCLEOTIDE SEQUENCE [LARGE SCALE GENOMIC DNA]</scope>
    <source>
        <strain evidence="6">JCM 14331</strain>
    </source>
</reference>
<dbReference type="PROSITE" id="PS00194">
    <property type="entry name" value="THIOREDOXIN_1"/>
    <property type="match status" value="1"/>
</dbReference>
<dbReference type="SUPFAM" id="SSF52833">
    <property type="entry name" value="Thioredoxin-like"/>
    <property type="match status" value="1"/>
</dbReference>
<dbReference type="PANTHER" id="PTHR42852:SF17">
    <property type="entry name" value="THIOREDOXIN-LIKE PROTEIN HI_1115"/>
    <property type="match status" value="1"/>
</dbReference>
<keyword evidence="3" id="KW-0676">Redox-active center</keyword>
<comment type="caution">
    <text evidence="5">The sequence shown here is derived from an EMBL/GenBank/DDBJ whole genome shotgun (WGS) entry which is preliminary data.</text>
</comment>
<keyword evidence="2" id="KW-0201">Cytochrome c-type biogenesis</keyword>
<dbReference type="InterPro" id="IPR013740">
    <property type="entry name" value="Redoxin"/>
</dbReference>
<accession>A0ABP3NWS5</accession>
<evidence type="ECO:0000256" key="2">
    <source>
        <dbReference type="ARBA" id="ARBA00022748"/>
    </source>
</evidence>
<evidence type="ECO:0000313" key="6">
    <source>
        <dbReference type="Proteomes" id="UP001501169"/>
    </source>
</evidence>
<comment type="subcellular location">
    <subcellularLocation>
        <location evidence="1">Cell envelope</location>
    </subcellularLocation>
</comment>
<dbReference type="Gene3D" id="3.40.30.10">
    <property type="entry name" value="Glutaredoxin"/>
    <property type="match status" value="1"/>
</dbReference>
<gene>
    <name evidence="5" type="ORF">GCM10009098_24260</name>
</gene>
<evidence type="ECO:0000256" key="3">
    <source>
        <dbReference type="ARBA" id="ARBA00023284"/>
    </source>
</evidence>
<feature type="domain" description="Thioredoxin" evidence="4">
    <location>
        <begin position="1"/>
        <end position="150"/>
    </location>
</feature>
<dbReference type="CDD" id="cd02966">
    <property type="entry name" value="TlpA_like_family"/>
    <property type="match status" value="1"/>
</dbReference>
<evidence type="ECO:0000313" key="5">
    <source>
        <dbReference type="EMBL" id="GAA0555504.1"/>
    </source>
</evidence>
<dbReference type="InterPro" id="IPR017937">
    <property type="entry name" value="Thioredoxin_CS"/>
</dbReference>
<keyword evidence="6" id="KW-1185">Reference proteome</keyword>
<dbReference type="EMBL" id="BAAAEO010000003">
    <property type="protein sequence ID" value="GAA0555504.1"/>
    <property type="molecule type" value="Genomic_DNA"/>
</dbReference>
<evidence type="ECO:0000259" key="4">
    <source>
        <dbReference type="PROSITE" id="PS51352"/>
    </source>
</evidence>
<protein>
    <recommendedName>
        <fullName evidence="4">Thioredoxin domain-containing protein</fullName>
    </recommendedName>
</protein>
<dbReference type="PROSITE" id="PS51352">
    <property type="entry name" value="THIOREDOXIN_2"/>
    <property type="match status" value="1"/>
</dbReference>
<dbReference type="PANTHER" id="PTHR42852">
    <property type="entry name" value="THIOL:DISULFIDE INTERCHANGE PROTEIN DSBE"/>
    <property type="match status" value="1"/>
</dbReference>
<organism evidence="5 6">
    <name type="scientific">Rheinheimera aquimaris</name>
    <dbReference type="NCBI Taxonomy" id="412437"/>
    <lineage>
        <taxon>Bacteria</taxon>
        <taxon>Pseudomonadati</taxon>
        <taxon>Pseudomonadota</taxon>
        <taxon>Gammaproteobacteria</taxon>
        <taxon>Chromatiales</taxon>
        <taxon>Chromatiaceae</taxon>
        <taxon>Rheinheimera</taxon>
    </lineage>
</organism>
<dbReference type="Proteomes" id="UP001501169">
    <property type="component" value="Unassembled WGS sequence"/>
</dbReference>
<name>A0ABP3NWS5_9GAMM</name>
<sequence length="150" mass="17019">MGFFAPSFAAIRGTEIETIALKDLNGDSKAFSQLYGDETVVYFFASWCAPCYHSLSEIESVRNSHQLSVRFLAVALDDDVEAVKNMVHKVNYTGETWIASSQVLQQRKFGNERRAIPYTIKLNKHNEIIESKYRIKKPQWSEILVNGAAL</sequence>
<dbReference type="InterPro" id="IPR050553">
    <property type="entry name" value="Thioredoxin_ResA/DsbE_sf"/>
</dbReference>
<dbReference type="InterPro" id="IPR013766">
    <property type="entry name" value="Thioredoxin_domain"/>
</dbReference>
<dbReference type="InterPro" id="IPR036249">
    <property type="entry name" value="Thioredoxin-like_sf"/>
</dbReference>
<proteinExistence type="predicted"/>
<dbReference type="Pfam" id="PF08534">
    <property type="entry name" value="Redoxin"/>
    <property type="match status" value="1"/>
</dbReference>